<dbReference type="SUPFAM" id="SSF53850">
    <property type="entry name" value="Periplasmic binding protein-like II"/>
    <property type="match status" value="1"/>
</dbReference>
<dbReference type="Pfam" id="PF19582">
    <property type="entry name" value="AdeT1_2"/>
    <property type="match status" value="1"/>
</dbReference>
<feature type="chain" id="PRO_5020826350" description="RND transporter" evidence="1">
    <location>
        <begin position="25"/>
        <end position="349"/>
    </location>
</feature>
<evidence type="ECO:0008006" key="4">
    <source>
        <dbReference type="Google" id="ProtNLM"/>
    </source>
</evidence>
<comment type="caution">
    <text evidence="2">The sequence shown here is derived from an EMBL/GenBank/DDBJ whole genome shotgun (WGS) entry which is preliminary data.</text>
</comment>
<keyword evidence="1" id="KW-0732">Signal</keyword>
<proteinExistence type="predicted"/>
<name>A0A4Q9GV39_9BURK</name>
<dbReference type="EMBL" id="SIXI01000007">
    <property type="protein sequence ID" value="TBO28284.1"/>
    <property type="molecule type" value="Genomic_DNA"/>
</dbReference>
<keyword evidence="3" id="KW-1185">Reference proteome</keyword>
<gene>
    <name evidence="2" type="ORF">EYS42_14860</name>
</gene>
<dbReference type="InterPro" id="IPR038404">
    <property type="entry name" value="TRAP_DctP_sf"/>
</dbReference>
<dbReference type="OrthoDB" id="6716943at2"/>
<organism evidence="2 3">
    <name type="scientific">Aquabacterium lacunae</name>
    <dbReference type="NCBI Taxonomy" id="2528630"/>
    <lineage>
        <taxon>Bacteria</taxon>
        <taxon>Pseudomonadati</taxon>
        <taxon>Pseudomonadota</taxon>
        <taxon>Betaproteobacteria</taxon>
        <taxon>Burkholderiales</taxon>
        <taxon>Aquabacterium</taxon>
    </lineage>
</organism>
<reference evidence="2 3" key="1">
    <citation type="submission" date="2019-02" db="EMBL/GenBank/DDBJ databases">
        <title>Aquabacterium sp. strain KMB7.</title>
        <authorList>
            <person name="Chen W.-M."/>
        </authorList>
    </citation>
    <scope>NUCLEOTIDE SEQUENCE [LARGE SCALE GENOMIC DNA]</scope>
    <source>
        <strain evidence="2 3">KMB7</strain>
    </source>
</reference>
<feature type="signal peptide" evidence="1">
    <location>
        <begin position="1"/>
        <end position="24"/>
    </location>
</feature>
<accession>A0A4Q9GV39</accession>
<dbReference type="RefSeq" id="WP_130968981.1">
    <property type="nucleotide sequence ID" value="NZ_SIXI01000007.1"/>
</dbReference>
<dbReference type="AlphaFoldDB" id="A0A4Q9GV39"/>
<sequence>MKKVAGAKRVMLAWGLMASGAVQAASMCVFDLVGTTGDAYNFAKDYVLAMQRENVFIEMRAYTSEARAVEDYKAGRCDALWATGLRTRPFNTVSGAIDTLGSTTIVRNGAIDINASYEVLRKLVQTFAADSSQAQALMNQGKHEVGGMAPIGAAYIITRDRRIDSVEAMKGKRIAAMDYDPAQAMMIRRIQAQPVSTDVTTVVPALREARTDVIALPALAFRPLRVDEAMGPKGGVARFPLMILTYQLVLDRSKFPEGFGQKSRSWWLSQFDRSLQLIRRAETMDIPAAAWIDLSADAMYRYTLMLQEARVDMAKQGIYDQRGLRIIKRVRCHVNPQDAECRNRVEIDW</sequence>
<evidence type="ECO:0000313" key="2">
    <source>
        <dbReference type="EMBL" id="TBO28284.1"/>
    </source>
</evidence>
<protein>
    <recommendedName>
        <fullName evidence="4">RND transporter</fullName>
    </recommendedName>
</protein>
<dbReference type="InterPro" id="IPR045758">
    <property type="entry name" value="AdeT1/2"/>
</dbReference>
<evidence type="ECO:0000313" key="3">
    <source>
        <dbReference type="Proteomes" id="UP000292120"/>
    </source>
</evidence>
<evidence type="ECO:0000256" key="1">
    <source>
        <dbReference type="SAM" id="SignalP"/>
    </source>
</evidence>
<dbReference type="Gene3D" id="3.40.190.170">
    <property type="entry name" value="Bacterial extracellular solute-binding protein, family 7"/>
    <property type="match status" value="1"/>
</dbReference>
<dbReference type="Proteomes" id="UP000292120">
    <property type="component" value="Unassembled WGS sequence"/>
</dbReference>